<keyword evidence="2" id="KW-0812">Transmembrane</keyword>
<sequence length="240" mass="25230">MISYHIAVISFALPFLTLLTAQQCYWPSGSIADSSYYKPCGNGRGSCCYYVDNEHHDPCYDNGLCYSWFFANVYRGACTDQSWNSKSGCATQCLDCKCADQSLCCGAAENATTCCSQGGGFIFSNATFMGLEQQTSSTTAVTTDTATGLATGPVAVTETTTTTTTVAGISSTGSVNGKNCSQKEAAVGAGLGVPLGLALLTVVGYIIYSLSVRKRAAENTNPGGNQQTNTTAPFRRTRTL</sequence>
<keyword evidence="2" id="KW-1133">Transmembrane helix</keyword>
<accession>A0A8E2EW11</accession>
<keyword evidence="3" id="KW-0732">Signal</keyword>
<protein>
    <recommendedName>
        <fullName evidence="6">Mid2 domain-containing protein</fullName>
    </recommendedName>
</protein>
<evidence type="ECO:0000313" key="5">
    <source>
        <dbReference type="Proteomes" id="UP000250140"/>
    </source>
</evidence>
<keyword evidence="5" id="KW-1185">Reference proteome</keyword>
<dbReference type="OrthoDB" id="5215637at2759"/>
<evidence type="ECO:0000256" key="3">
    <source>
        <dbReference type="SAM" id="SignalP"/>
    </source>
</evidence>
<dbReference type="AlphaFoldDB" id="A0A8E2EW11"/>
<feature type="signal peptide" evidence="3">
    <location>
        <begin position="1"/>
        <end position="21"/>
    </location>
</feature>
<feature type="chain" id="PRO_5034816355" description="Mid2 domain-containing protein" evidence="3">
    <location>
        <begin position="22"/>
        <end position="240"/>
    </location>
</feature>
<feature type="compositionally biased region" description="Low complexity" evidence="1">
    <location>
        <begin position="219"/>
        <end position="231"/>
    </location>
</feature>
<evidence type="ECO:0000256" key="2">
    <source>
        <dbReference type="SAM" id="Phobius"/>
    </source>
</evidence>
<name>A0A8E2EW11_9PEZI</name>
<dbReference type="EMBL" id="KV750202">
    <property type="protein sequence ID" value="OCL05811.1"/>
    <property type="molecule type" value="Genomic_DNA"/>
</dbReference>
<keyword evidence="2" id="KW-0472">Membrane</keyword>
<evidence type="ECO:0000256" key="1">
    <source>
        <dbReference type="SAM" id="MobiDB-lite"/>
    </source>
</evidence>
<gene>
    <name evidence="4" type="ORF">AOQ84DRAFT_390636</name>
</gene>
<evidence type="ECO:0000313" key="4">
    <source>
        <dbReference type="EMBL" id="OCL05811.1"/>
    </source>
</evidence>
<feature type="region of interest" description="Disordered" evidence="1">
    <location>
        <begin position="217"/>
        <end position="240"/>
    </location>
</feature>
<organism evidence="4 5">
    <name type="scientific">Glonium stellatum</name>
    <dbReference type="NCBI Taxonomy" id="574774"/>
    <lineage>
        <taxon>Eukaryota</taxon>
        <taxon>Fungi</taxon>
        <taxon>Dikarya</taxon>
        <taxon>Ascomycota</taxon>
        <taxon>Pezizomycotina</taxon>
        <taxon>Dothideomycetes</taxon>
        <taxon>Pleosporomycetidae</taxon>
        <taxon>Gloniales</taxon>
        <taxon>Gloniaceae</taxon>
        <taxon>Glonium</taxon>
    </lineage>
</organism>
<reference evidence="4 5" key="1">
    <citation type="journal article" date="2016" name="Nat. Commun.">
        <title>Ectomycorrhizal ecology is imprinted in the genome of the dominant symbiotic fungus Cenococcum geophilum.</title>
        <authorList>
            <consortium name="DOE Joint Genome Institute"/>
            <person name="Peter M."/>
            <person name="Kohler A."/>
            <person name="Ohm R.A."/>
            <person name="Kuo A."/>
            <person name="Krutzmann J."/>
            <person name="Morin E."/>
            <person name="Arend M."/>
            <person name="Barry K.W."/>
            <person name="Binder M."/>
            <person name="Choi C."/>
            <person name="Clum A."/>
            <person name="Copeland A."/>
            <person name="Grisel N."/>
            <person name="Haridas S."/>
            <person name="Kipfer T."/>
            <person name="LaButti K."/>
            <person name="Lindquist E."/>
            <person name="Lipzen A."/>
            <person name="Maire R."/>
            <person name="Meier B."/>
            <person name="Mihaltcheva S."/>
            <person name="Molinier V."/>
            <person name="Murat C."/>
            <person name="Poggeler S."/>
            <person name="Quandt C.A."/>
            <person name="Sperisen C."/>
            <person name="Tritt A."/>
            <person name="Tisserant E."/>
            <person name="Crous P.W."/>
            <person name="Henrissat B."/>
            <person name="Nehls U."/>
            <person name="Egli S."/>
            <person name="Spatafora J.W."/>
            <person name="Grigoriev I.V."/>
            <person name="Martin F.M."/>
        </authorList>
    </citation>
    <scope>NUCLEOTIDE SEQUENCE [LARGE SCALE GENOMIC DNA]</scope>
    <source>
        <strain evidence="4 5">CBS 207.34</strain>
    </source>
</reference>
<proteinExistence type="predicted"/>
<evidence type="ECO:0008006" key="6">
    <source>
        <dbReference type="Google" id="ProtNLM"/>
    </source>
</evidence>
<dbReference type="Proteomes" id="UP000250140">
    <property type="component" value="Unassembled WGS sequence"/>
</dbReference>
<feature type="transmembrane region" description="Helical" evidence="2">
    <location>
        <begin position="185"/>
        <end position="208"/>
    </location>
</feature>